<dbReference type="InterPro" id="IPR028994">
    <property type="entry name" value="Integrin_alpha_N"/>
</dbReference>
<evidence type="ECO:0000256" key="1">
    <source>
        <dbReference type="ARBA" id="ARBA00022729"/>
    </source>
</evidence>
<reference evidence="2 3" key="1">
    <citation type="submission" date="2024-09" db="EMBL/GenBank/DDBJ databases">
        <title>Laminarin stimulates single cell rates of sulfate reduction while oxygen inhibits transcriptomic activity in coastal marine sediment.</title>
        <authorList>
            <person name="Lindsay M."/>
            <person name="Orcutt B."/>
            <person name="Emerson D."/>
            <person name="Stepanauskas R."/>
            <person name="D'Angelo T."/>
        </authorList>
    </citation>
    <scope>NUCLEOTIDE SEQUENCE [LARGE SCALE GENOMIC DNA]</scope>
    <source>
        <strain evidence="2">SAG AM-311-K15</strain>
    </source>
</reference>
<name>A0ABV6Z597_UNCC1</name>
<organism evidence="2 3">
    <name type="scientific">candidate division CSSED10-310 bacterium</name>
    <dbReference type="NCBI Taxonomy" id="2855610"/>
    <lineage>
        <taxon>Bacteria</taxon>
        <taxon>Bacteria division CSSED10-310</taxon>
    </lineage>
</organism>
<accession>A0ABV6Z597</accession>
<keyword evidence="3" id="KW-1185">Reference proteome</keyword>
<comment type="caution">
    <text evidence="2">The sequence shown here is derived from an EMBL/GenBank/DDBJ whole genome shotgun (WGS) entry which is preliminary data.</text>
</comment>
<gene>
    <name evidence="2" type="ORF">ACFL27_25770</name>
</gene>
<protein>
    <submittedName>
        <fullName evidence="2">FG-GAP repeat domain-containing protein</fullName>
    </submittedName>
</protein>
<evidence type="ECO:0000313" key="3">
    <source>
        <dbReference type="Proteomes" id="UP001594351"/>
    </source>
</evidence>
<dbReference type="EMBL" id="JBHPBY010000549">
    <property type="protein sequence ID" value="MFC1853609.1"/>
    <property type="molecule type" value="Genomic_DNA"/>
</dbReference>
<proteinExistence type="predicted"/>
<dbReference type="PANTHER" id="PTHR44103:SF1">
    <property type="entry name" value="PROPROTEIN CONVERTASE P"/>
    <property type="match status" value="1"/>
</dbReference>
<dbReference type="SUPFAM" id="SSF69318">
    <property type="entry name" value="Integrin alpha N-terminal domain"/>
    <property type="match status" value="2"/>
</dbReference>
<dbReference type="PANTHER" id="PTHR44103">
    <property type="entry name" value="PROPROTEIN CONVERTASE P"/>
    <property type="match status" value="1"/>
</dbReference>
<sequence>MTYFRKLVFLYCIILTMSFEAGAIDFQVKDLLVKSPVLDMFTPAGELHGLIVISRPENKSTPFLACNINLFQFKPDGSWSEAAIVKLPENIAFIDAGDINSDGFIDLVATVPEALVVFLNNGAGSFKASQTLLSESSVFGLLQGAGSGAGDNKAVRHKRLLYDVDRDGRLDVLLPWIKSTIIRFQDQDGSYPDNLKTELPIEVYCEVVGRDSKNISLAVSLPFIEDINSDGRSDVALFSGNGYRFYLQNEDRKFSTLDWNFKGDFTLNDYRPRVVPDLDGDGWLDIIMLITERKEGEMSASGSIAIFLHQSSGYPTVPTTSLKSEMIFEGVNVIDMDGNGLPDLSVPAMKFGLGMIVSAFRGKNKFTNLIYLQQKRGTFNSVPEMSNFTVYNEYALFSQEGDFNGDGRNDFLLATEKDELSIFKAGTKKGFDSKPWKIFTLDVSSKYHIFDVNKDGISDIVVSGEKVKSNHFKIILSKK</sequence>
<evidence type="ECO:0000313" key="2">
    <source>
        <dbReference type="EMBL" id="MFC1853609.1"/>
    </source>
</evidence>
<dbReference type="Gene3D" id="2.130.10.130">
    <property type="entry name" value="Integrin alpha, N-terminal"/>
    <property type="match status" value="2"/>
</dbReference>
<dbReference type="Pfam" id="PF13517">
    <property type="entry name" value="FG-GAP_3"/>
    <property type="match status" value="3"/>
</dbReference>
<dbReference type="InterPro" id="IPR013517">
    <property type="entry name" value="FG-GAP"/>
</dbReference>
<dbReference type="Proteomes" id="UP001594351">
    <property type="component" value="Unassembled WGS sequence"/>
</dbReference>
<keyword evidence="1" id="KW-0732">Signal</keyword>